<dbReference type="PROSITE" id="PS00101">
    <property type="entry name" value="HEXAPEP_TRANSFERASES"/>
    <property type="match status" value="1"/>
</dbReference>
<dbReference type="InterPro" id="IPR018357">
    <property type="entry name" value="Hexapep_transf_CS"/>
</dbReference>
<dbReference type="Pfam" id="PF17836">
    <property type="entry name" value="PglD_N"/>
    <property type="match status" value="1"/>
</dbReference>
<feature type="active site" description="Proton acceptor" evidence="4">
    <location>
        <position position="154"/>
    </location>
</feature>
<dbReference type="RefSeq" id="WP_244289404.1">
    <property type="nucleotide sequence ID" value="NZ_CADIKG010000012.1"/>
</dbReference>
<keyword evidence="3" id="KW-0677">Repeat</keyword>
<evidence type="ECO:0000256" key="5">
    <source>
        <dbReference type="PIRSR" id="PIRSR620019-2"/>
    </source>
</evidence>
<dbReference type="PANTHER" id="PTHR43300">
    <property type="entry name" value="ACETYLTRANSFERASE"/>
    <property type="match status" value="1"/>
</dbReference>
<protein>
    <submittedName>
        <fullName evidence="7">Acetyltransferase EpsM</fullName>
        <ecNumber evidence="7">2.3.1.-</ecNumber>
    </submittedName>
</protein>
<organism evidence="7 8">
    <name type="scientific">Burkholderia puraquae</name>
    <dbReference type="NCBI Taxonomy" id="1904757"/>
    <lineage>
        <taxon>Bacteria</taxon>
        <taxon>Pseudomonadati</taxon>
        <taxon>Pseudomonadota</taxon>
        <taxon>Betaproteobacteria</taxon>
        <taxon>Burkholderiales</taxon>
        <taxon>Burkholderiaceae</taxon>
        <taxon>Burkholderia</taxon>
        <taxon>Burkholderia cepacia complex</taxon>
    </lineage>
</organism>
<evidence type="ECO:0000313" key="7">
    <source>
        <dbReference type="EMBL" id="CAB3762623.1"/>
    </source>
</evidence>
<evidence type="ECO:0000259" key="6">
    <source>
        <dbReference type="Pfam" id="PF17836"/>
    </source>
</evidence>
<dbReference type="InterPro" id="IPR011004">
    <property type="entry name" value="Trimer_LpxA-like_sf"/>
</dbReference>
<name>A0A6J5E8B5_9BURK</name>
<reference evidence="7 8" key="1">
    <citation type="submission" date="2020-04" db="EMBL/GenBank/DDBJ databases">
        <authorList>
            <person name="De Canck E."/>
        </authorList>
    </citation>
    <scope>NUCLEOTIDE SEQUENCE [LARGE SCALE GENOMIC DNA]</scope>
    <source>
        <strain evidence="7 8">LMG 29660</strain>
    </source>
</reference>
<dbReference type="EMBL" id="CADIKG010000012">
    <property type="protein sequence ID" value="CAB3762623.1"/>
    <property type="molecule type" value="Genomic_DNA"/>
</dbReference>
<evidence type="ECO:0000256" key="4">
    <source>
        <dbReference type="PIRSR" id="PIRSR620019-1"/>
    </source>
</evidence>
<sequence>MATPPLLFRSIEALVENIVIVGSSGHAKVVIDIVEQAGRYRIAGLIDSFRSRGEETLGYPVLGTEQDLPHLIDLHGVAGLLVAIGDNHAREKVTTDLAALVPGLPFVSAVHPAACVGKASTIGAGTVVMAGAVINPCCTIGSGCIVNTNASLDHDGVMADFSSLAPGVVTGGNCRIGHGAAIGLGAMLRHRIAVGEHSVVGVGSVVLHDIEPYTVAYGNPARRVRARAAGERYL</sequence>
<feature type="binding site" evidence="5">
    <location>
        <position position="85"/>
    </location>
    <ligand>
        <name>substrate</name>
    </ligand>
</feature>
<feature type="domain" description="PglD N-terminal" evidence="6">
    <location>
        <begin position="17"/>
        <end position="95"/>
    </location>
</feature>
<dbReference type="InterPro" id="IPR041561">
    <property type="entry name" value="PglD_N"/>
</dbReference>
<comment type="similarity">
    <text evidence="1">Belongs to the transferase hexapeptide repeat family.</text>
</comment>
<dbReference type="Gene3D" id="3.40.50.20">
    <property type="match status" value="1"/>
</dbReference>
<feature type="binding site" evidence="5">
    <location>
        <begin position="24"/>
        <end position="26"/>
    </location>
    <ligand>
        <name>substrate</name>
    </ligand>
</feature>
<evidence type="ECO:0000256" key="2">
    <source>
        <dbReference type="ARBA" id="ARBA00022679"/>
    </source>
</evidence>
<feature type="site" description="Increases basicity of active site His" evidence="4">
    <location>
        <position position="155"/>
    </location>
</feature>
<keyword evidence="2 7" id="KW-0808">Transferase</keyword>
<dbReference type="GO" id="GO:0016746">
    <property type="term" value="F:acyltransferase activity"/>
    <property type="evidence" value="ECO:0007669"/>
    <property type="project" value="UniProtKB-KW"/>
</dbReference>
<dbReference type="InterPro" id="IPR050179">
    <property type="entry name" value="Trans_hexapeptide_repeat"/>
</dbReference>
<accession>A0A6J5E8B5</accession>
<gene>
    <name evidence="7" type="primary">epsM</name>
    <name evidence="7" type="ORF">LMG29660_04522</name>
</gene>
<dbReference type="CDD" id="cd03360">
    <property type="entry name" value="LbH_AT_putative"/>
    <property type="match status" value="1"/>
</dbReference>
<dbReference type="PANTHER" id="PTHR43300:SF7">
    <property type="entry name" value="UDP-N-ACETYLBACILLOSAMINE N-ACETYLTRANSFERASE"/>
    <property type="match status" value="1"/>
</dbReference>
<dbReference type="EC" id="2.3.1.-" evidence="7"/>
<evidence type="ECO:0000256" key="1">
    <source>
        <dbReference type="ARBA" id="ARBA00007274"/>
    </source>
</evidence>
<dbReference type="InterPro" id="IPR020019">
    <property type="entry name" value="AcTrfase_PglD-like"/>
</dbReference>
<dbReference type="Proteomes" id="UP000494135">
    <property type="component" value="Unassembled WGS sequence"/>
</dbReference>
<dbReference type="NCBIfam" id="TIGR03570">
    <property type="entry name" value="NeuD_NnaD"/>
    <property type="match status" value="1"/>
</dbReference>
<evidence type="ECO:0000313" key="8">
    <source>
        <dbReference type="Proteomes" id="UP000494135"/>
    </source>
</evidence>
<keyword evidence="7" id="KW-0012">Acyltransferase</keyword>
<dbReference type="AlphaFoldDB" id="A0A6J5E8B5"/>
<dbReference type="Gene3D" id="2.160.10.10">
    <property type="entry name" value="Hexapeptide repeat proteins"/>
    <property type="match status" value="1"/>
</dbReference>
<dbReference type="SUPFAM" id="SSF51161">
    <property type="entry name" value="Trimeric LpxA-like enzymes"/>
    <property type="match status" value="1"/>
</dbReference>
<evidence type="ECO:0000256" key="3">
    <source>
        <dbReference type="ARBA" id="ARBA00022737"/>
    </source>
</evidence>
<proteinExistence type="inferred from homology"/>